<reference evidence="2 5" key="2">
    <citation type="journal article" date="2020" name="Appl. Microbiol. Biotechnol.">
        <title>Targeted gene deletion in Brettanomyces bruxellensis with an expression-free CRISPR-Cas9 system.</title>
        <authorList>
            <person name="Varela C."/>
            <person name="Bartel C."/>
            <person name="Onetto C."/>
            <person name="Borneman A."/>
        </authorList>
    </citation>
    <scope>NUCLEOTIDE SEQUENCE [LARGE SCALE GENOMIC DNA]</scope>
    <source>
        <strain evidence="2 5">AWRI1613</strain>
    </source>
</reference>
<dbReference type="EMBL" id="JABCYN010000022">
    <property type="protein sequence ID" value="KAF6013225.1"/>
    <property type="molecule type" value="Genomic_DNA"/>
</dbReference>
<dbReference type="Proteomes" id="UP000478008">
    <property type="component" value="Unassembled WGS sequence"/>
</dbReference>
<evidence type="ECO:0000256" key="1">
    <source>
        <dbReference type="SAM" id="MobiDB-lite"/>
    </source>
</evidence>
<evidence type="ECO:0000313" key="3">
    <source>
        <dbReference type="EMBL" id="VUG15865.1"/>
    </source>
</evidence>
<evidence type="ECO:0000313" key="5">
    <source>
        <dbReference type="Proteomes" id="UP000568158"/>
    </source>
</evidence>
<dbReference type="Proteomes" id="UP000568158">
    <property type="component" value="Unassembled WGS sequence"/>
</dbReference>
<evidence type="ECO:0000313" key="2">
    <source>
        <dbReference type="EMBL" id="KAF6013225.1"/>
    </source>
</evidence>
<reference evidence="3 4" key="1">
    <citation type="submission" date="2019-07" db="EMBL/GenBank/DDBJ databases">
        <authorList>
            <person name="Friedrich A."/>
            <person name="Schacherer J."/>
        </authorList>
    </citation>
    <scope>NUCLEOTIDE SEQUENCE [LARGE SCALE GENOMIC DNA]</scope>
</reference>
<protein>
    <submittedName>
        <fullName evidence="3">DEBR0S1_01838g1_1</fullName>
    </submittedName>
</protein>
<feature type="region of interest" description="Disordered" evidence="1">
    <location>
        <begin position="38"/>
        <end position="133"/>
    </location>
</feature>
<name>A0A7D9H147_DEKBR</name>
<feature type="compositionally biased region" description="Basic and acidic residues" evidence="1">
    <location>
        <begin position="46"/>
        <end position="102"/>
    </location>
</feature>
<keyword evidence="4" id="KW-1185">Reference proteome</keyword>
<organism evidence="3 4">
    <name type="scientific">Dekkera bruxellensis</name>
    <name type="common">Brettanomyces custersii</name>
    <dbReference type="NCBI Taxonomy" id="5007"/>
    <lineage>
        <taxon>Eukaryota</taxon>
        <taxon>Fungi</taxon>
        <taxon>Dikarya</taxon>
        <taxon>Ascomycota</taxon>
        <taxon>Saccharomycotina</taxon>
        <taxon>Pichiomycetes</taxon>
        <taxon>Pichiales</taxon>
        <taxon>Pichiaceae</taxon>
        <taxon>Brettanomyces</taxon>
    </lineage>
</organism>
<dbReference type="AlphaFoldDB" id="A0A7D9H147"/>
<sequence length="423" mass="48507">MFPRLSRTVTLGVRNYATKSGGDFQYGDLLSRLSKISQSKQNADFQKTKNKPESKGKEFDRQEVTAKQRERSNFNNKRDAKKNTLERKMSRFRRRPEDEASRKGTRRRGKLNLGERKMDMEPGFEAGSSSAGPNEEKVFRELIDKRTKALASFIEEVFGDSKKKIKKPIDEGLLKDLFLRVDSEMGKNENESNMEEVSLEEKNAKEMEERSQYIQRKIIPEDILPPTLDEIRNNFQNSAVIKTLFSIKDYNGNFMHDVTHPDTSTYKPDIPDVAKLQLTKTKIPFNTENRILIAVEKVLARRGISIEDGKLADRFFECKSTIHSFENPLKAKNEITINPNIRKLADIPEKELEKAIAETVDGARNEIRPIINENQTERARLNAQVVANALNSNAQLKVDDIHIKLSEVLTGQKDLKELPKLEN</sequence>
<evidence type="ECO:0000313" key="4">
    <source>
        <dbReference type="Proteomes" id="UP000478008"/>
    </source>
</evidence>
<dbReference type="EMBL" id="CABFWN010000001">
    <property type="protein sequence ID" value="VUG15865.1"/>
    <property type="molecule type" value="Genomic_DNA"/>
</dbReference>
<accession>A0A7D9H147</accession>
<proteinExistence type="predicted"/>
<gene>
    <name evidence="3" type="ORF">DEBR0S1_01838G</name>
    <name evidence="2" type="ORF">HII12_001940</name>
</gene>